<gene>
    <name evidence="5" type="primary">bamE</name>
    <name evidence="5" type="ORF">SMD27_10225</name>
</gene>
<evidence type="ECO:0000313" key="6">
    <source>
        <dbReference type="Proteomes" id="UP001279642"/>
    </source>
</evidence>
<keyword evidence="6" id="KW-1185">Reference proteome</keyword>
<dbReference type="PANTHER" id="PTHR37482:SF1">
    <property type="entry name" value="OUTER MEMBRANE PROTEIN ASSEMBLY FACTOR BAME"/>
    <property type="match status" value="1"/>
</dbReference>
<protein>
    <submittedName>
        <fullName evidence="5">Outer membrane protein assembly factor BamE</fullName>
    </submittedName>
</protein>
<reference evidence="5 6" key="1">
    <citation type="journal article" date="2016" name="Antonie Van Leeuwenhoek">
        <title>Dongia soli sp. nov., isolated from soil from Dokdo, Korea.</title>
        <authorList>
            <person name="Kim D.U."/>
            <person name="Lee H."/>
            <person name="Kim H."/>
            <person name="Kim S.G."/>
            <person name="Ka J.O."/>
        </authorList>
    </citation>
    <scope>NUCLEOTIDE SEQUENCE [LARGE SCALE GENOMIC DNA]</scope>
    <source>
        <strain evidence="5 6">D78</strain>
    </source>
</reference>
<comment type="caution">
    <text evidence="5">The sequence shown here is derived from an EMBL/GenBank/DDBJ whole genome shotgun (WGS) entry which is preliminary data.</text>
</comment>
<organism evidence="5 6">
    <name type="scientific">Dongia soli</name>
    <dbReference type="NCBI Taxonomy" id="600628"/>
    <lineage>
        <taxon>Bacteria</taxon>
        <taxon>Pseudomonadati</taxon>
        <taxon>Pseudomonadota</taxon>
        <taxon>Alphaproteobacteria</taxon>
        <taxon>Rhodospirillales</taxon>
        <taxon>Dongiaceae</taxon>
        <taxon>Dongia</taxon>
    </lineage>
</organism>
<dbReference type="Gene3D" id="3.30.1450.10">
    <property type="match status" value="1"/>
</dbReference>
<proteinExistence type="predicted"/>
<dbReference type="EMBL" id="JAXCLW010000002">
    <property type="protein sequence ID" value="MDY0883220.1"/>
    <property type="molecule type" value="Genomic_DNA"/>
</dbReference>
<evidence type="ECO:0000256" key="2">
    <source>
        <dbReference type="ARBA" id="ARBA00023136"/>
    </source>
</evidence>
<evidence type="ECO:0000313" key="5">
    <source>
        <dbReference type="EMBL" id="MDY0883220.1"/>
    </source>
</evidence>
<dbReference type="InterPro" id="IPR026592">
    <property type="entry name" value="BamE"/>
</dbReference>
<feature type="domain" description="Outer membrane protein assembly factor BamE" evidence="4">
    <location>
        <begin position="43"/>
        <end position="117"/>
    </location>
</feature>
<name>A0ABU5ECE6_9PROT</name>
<sequence length="172" mass="18780">MMRWSGGLGGSRRSYRFPTLALGMALGAVLMAGACTARIDQRGNKPDEDQVVQINPGVDDKNRVAELLGYPSSVSTFNDNTWYYISKRTKTIAFWDPDVLDQEVLQISFDNSGIVQDMKIYGQQDGETIAYVDRKTPTPGNELTILQQLFGNLGKFNTDKLNKGAGAPGGGP</sequence>
<keyword evidence="1" id="KW-0732">Signal</keyword>
<dbReference type="PROSITE" id="PS51257">
    <property type="entry name" value="PROKAR_LIPOPROTEIN"/>
    <property type="match status" value="1"/>
</dbReference>
<evidence type="ECO:0000256" key="1">
    <source>
        <dbReference type="ARBA" id="ARBA00022729"/>
    </source>
</evidence>
<dbReference type="PANTHER" id="PTHR37482">
    <property type="entry name" value="OUTER MEMBRANE PROTEIN ASSEMBLY FACTOR BAME"/>
    <property type="match status" value="1"/>
</dbReference>
<dbReference type="InterPro" id="IPR037873">
    <property type="entry name" value="BamE-like"/>
</dbReference>
<dbReference type="Proteomes" id="UP001279642">
    <property type="component" value="Unassembled WGS sequence"/>
</dbReference>
<evidence type="ECO:0000256" key="3">
    <source>
        <dbReference type="ARBA" id="ARBA00023237"/>
    </source>
</evidence>
<dbReference type="RefSeq" id="WP_320508265.1">
    <property type="nucleotide sequence ID" value="NZ_JAXCLW010000002.1"/>
</dbReference>
<dbReference type="Pfam" id="PF04355">
    <property type="entry name" value="BamE"/>
    <property type="match status" value="1"/>
</dbReference>
<dbReference type="InterPro" id="IPR007450">
    <property type="entry name" value="BamE_dom"/>
</dbReference>
<keyword evidence="3" id="KW-0998">Cell outer membrane</keyword>
<keyword evidence="2" id="KW-0472">Membrane</keyword>
<accession>A0ABU5ECE6</accession>
<evidence type="ECO:0000259" key="4">
    <source>
        <dbReference type="Pfam" id="PF04355"/>
    </source>
</evidence>